<dbReference type="RefSeq" id="WP_256708011.1">
    <property type="nucleotide sequence ID" value="NZ_CP101914.1"/>
</dbReference>
<dbReference type="EMBL" id="CP101914">
    <property type="protein sequence ID" value="UUI02817.1"/>
    <property type="molecule type" value="Genomic_DNA"/>
</dbReference>
<evidence type="ECO:0000313" key="3">
    <source>
        <dbReference type="Proteomes" id="UP001059773"/>
    </source>
</evidence>
<evidence type="ECO:0000256" key="1">
    <source>
        <dbReference type="SAM" id="SignalP"/>
    </source>
</evidence>
<organism evidence="2 3">
    <name type="scientific">Oceanobacillus jeddahense</name>
    <dbReference type="NCBI Taxonomy" id="1462527"/>
    <lineage>
        <taxon>Bacteria</taxon>
        <taxon>Bacillati</taxon>
        <taxon>Bacillota</taxon>
        <taxon>Bacilli</taxon>
        <taxon>Bacillales</taxon>
        <taxon>Bacillaceae</taxon>
        <taxon>Oceanobacillus</taxon>
    </lineage>
</organism>
<accession>A0ABY5JTL7</accession>
<keyword evidence="1" id="KW-0732">Signal</keyword>
<dbReference type="SUPFAM" id="SSF53850">
    <property type="entry name" value="Periplasmic binding protein-like II"/>
    <property type="match status" value="1"/>
</dbReference>
<name>A0ABY5JTL7_9BACI</name>
<dbReference type="InterPro" id="IPR050490">
    <property type="entry name" value="Bact_solute-bd_prot1"/>
</dbReference>
<feature type="signal peptide" evidence="1">
    <location>
        <begin position="1"/>
        <end position="20"/>
    </location>
</feature>
<keyword evidence="3" id="KW-1185">Reference proteome</keyword>
<feature type="chain" id="PRO_5046093508" evidence="1">
    <location>
        <begin position="21"/>
        <end position="238"/>
    </location>
</feature>
<dbReference type="Gene3D" id="3.40.190.10">
    <property type="entry name" value="Periplasmic binding protein-like II"/>
    <property type="match status" value="2"/>
</dbReference>
<dbReference type="PANTHER" id="PTHR43649">
    <property type="entry name" value="ARABINOSE-BINDING PROTEIN-RELATED"/>
    <property type="match status" value="1"/>
</dbReference>
<proteinExistence type="predicted"/>
<dbReference type="Proteomes" id="UP001059773">
    <property type="component" value="Chromosome"/>
</dbReference>
<reference evidence="2" key="1">
    <citation type="submission" date="2022-07" db="EMBL/GenBank/DDBJ databases">
        <title>FELIX.</title>
        <authorList>
            <person name="Wan K.H."/>
            <person name="Park S."/>
            <person name="Lawrence Q."/>
            <person name="Eichenberger J.P."/>
            <person name="Booth B.W."/>
            <person name="Piaggio A.J."/>
            <person name="Chandler J.C."/>
            <person name="Franklin A.B."/>
            <person name="Celniker S.E."/>
        </authorList>
    </citation>
    <scope>NUCLEOTIDE SEQUENCE</scope>
    <source>
        <strain evidence="2">QA-1986 374</strain>
    </source>
</reference>
<evidence type="ECO:0000313" key="2">
    <source>
        <dbReference type="EMBL" id="UUI02817.1"/>
    </source>
</evidence>
<dbReference type="PANTHER" id="PTHR43649:SF12">
    <property type="entry name" value="DIACETYLCHITOBIOSE BINDING PROTEIN DASA"/>
    <property type="match status" value="1"/>
</dbReference>
<protein>
    <submittedName>
        <fullName evidence="2">Extracellular solute-binding protein</fullName>
    </submittedName>
</protein>
<sequence>MLKKLFFLLVTLIFVSALYACSNGGDADSKEGEAAGEEDVNAEGFPIVEEELELTFFANKPAQNEGNDWNDILIWNEYRDLTNINVNWNSVSPDALEENRNLALGSGDLPDAFFLAELSNTDLLRYGSQGSFLPLNDLIDEYAPNLKALMENDPTIEKAITFPDGNIYSMPSLIEDDFLSLRLSARPWVNEDWLNELNMDIPETTGEFYEYLQAVKELDPVGNGDTIPYGGTDIAELV</sequence>
<gene>
    <name evidence="2" type="ORF">NP439_22745</name>
</gene>
<dbReference type="Pfam" id="PF01547">
    <property type="entry name" value="SBP_bac_1"/>
    <property type="match status" value="1"/>
</dbReference>
<dbReference type="InterPro" id="IPR006059">
    <property type="entry name" value="SBP"/>
</dbReference>
<dbReference type="PROSITE" id="PS51257">
    <property type="entry name" value="PROKAR_LIPOPROTEIN"/>
    <property type="match status" value="1"/>
</dbReference>